<evidence type="ECO:0000259" key="5">
    <source>
        <dbReference type="PROSITE" id="PS51891"/>
    </source>
</evidence>
<name>A0A2J6TJ21_9HELO</name>
<accession>A0A2J6TJ21</accession>
<dbReference type="RefSeq" id="XP_024739931.1">
    <property type="nucleotide sequence ID" value="XM_024876826.1"/>
</dbReference>
<proteinExistence type="inferred from homology"/>
<keyword evidence="7" id="KW-1185">Reference proteome</keyword>
<dbReference type="EMBL" id="KZ613783">
    <property type="protein sequence ID" value="PMD63027.1"/>
    <property type="molecule type" value="Genomic_DNA"/>
</dbReference>
<evidence type="ECO:0000256" key="3">
    <source>
        <dbReference type="ARBA" id="ARBA00022833"/>
    </source>
</evidence>
<evidence type="ECO:0000313" key="6">
    <source>
        <dbReference type="EMBL" id="PMD63027.1"/>
    </source>
</evidence>
<dbReference type="GO" id="GO:0016846">
    <property type="term" value="F:carbon-sulfur lyase activity"/>
    <property type="evidence" value="ECO:0007669"/>
    <property type="project" value="InterPro"/>
</dbReference>
<reference evidence="6 7" key="1">
    <citation type="submission" date="2016-04" db="EMBL/GenBank/DDBJ databases">
        <title>A degradative enzymes factory behind the ericoid mycorrhizal symbiosis.</title>
        <authorList>
            <consortium name="DOE Joint Genome Institute"/>
            <person name="Martino E."/>
            <person name="Morin E."/>
            <person name="Grelet G."/>
            <person name="Kuo A."/>
            <person name="Kohler A."/>
            <person name="Daghino S."/>
            <person name="Barry K."/>
            <person name="Choi C."/>
            <person name="Cichocki N."/>
            <person name="Clum A."/>
            <person name="Copeland A."/>
            <person name="Hainaut M."/>
            <person name="Haridas S."/>
            <person name="Labutti K."/>
            <person name="Lindquist E."/>
            <person name="Lipzen A."/>
            <person name="Khouja H.-R."/>
            <person name="Murat C."/>
            <person name="Ohm R."/>
            <person name="Olson A."/>
            <person name="Spatafora J."/>
            <person name="Veneault-Fourrey C."/>
            <person name="Henrissat B."/>
            <person name="Grigoriev I."/>
            <person name="Martin F."/>
            <person name="Perotto S."/>
        </authorList>
    </citation>
    <scope>NUCLEOTIDE SEQUENCE [LARGE SCALE GENOMIC DNA]</scope>
    <source>
        <strain evidence="6 7">E</strain>
    </source>
</reference>
<feature type="domain" description="CENP-V/GFA" evidence="5">
    <location>
        <begin position="9"/>
        <end position="141"/>
    </location>
</feature>
<comment type="similarity">
    <text evidence="1">Belongs to the Gfa family.</text>
</comment>
<dbReference type="Proteomes" id="UP000235371">
    <property type="component" value="Unassembled WGS sequence"/>
</dbReference>
<protein>
    <submittedName>
        <fullName evidence="6">Glutathione-dependent formaldehyde-activating GFA</fullName>
    </submittedName>
</protein>
<dbReference type="PANTHER" id="PTHR33337">
    <property type="entry name" value="GFA DOMAIN-CONTAINING PROTEIN"/>
    <property type="match status" value="1"/>
</dbReference>
<dbReference type="InterPro" id="IPR006913">
    <property type="entry name" value="CENP-V/GFA"/>
</dbReference>
<keyword evidence="2" id="KW-0479">Metal-binding</keyword>
<dbReference type="AlphaFoldDB" id="A0A2J6TJ21"/>
<gene>
    <name evidence="6" type="ORF">K444DRAFT_558450</name>
</gene>
<sequence>MTENTTFPLEGSCDCQNIRYRVEAKPLIVHCCHWCQRETGSAFALNAVIEATNITRLTTDPEIIHTPSQSGRGQKIARCPKCHIAVWSHYSSAGPLLTFVRVGTLENPDAVGGPGIHIFTSTKQKWVVLDRRVPVVSEFYDMEEIWSKESLERWKVLLPEVEKYRASLAPVES</sequence>
<dbReference type="PANTHER" id="PTHR33337:SF33">
    <property type="entry name" value="CENP-V_GFA DOMAIN-CONTAINING PROTEIN"/>
    <property type="match status" value="1"/>
</dbReference>
<evidence type="ECO:0000256" key="4">
    <source>
        <dbReference type="ARBA" id="ARBA00023239"/>
    </source>
</evidence>
<dbReference type="Pfam" id="PF04828">
    <property type="entry name" value="GFA"/>
    <property type="match status" value="1"/>
</dbReference>
<dbReference type="InterPro" id="IPR011057">
    <property type="entry name" value="Mss4-like_sf"/>
</dbReference>
<dbReference type="OrthoDB" id="406544at2759"/>
<keyword evidence="3" id="KW-0862">Zinc</keyword>
<evidence type="ECO:0000313" key="7">
    <source>
        <dbReference type="Proteomes" id="UP000235371"/>
    </source>
</evidence>
<dbReference type="PROSITE" id="PS51891">
    <property type="entry name" value="CENP_V_GFA"/>
    <property type="match status" value="1"/>
</dbReference>
<dbReference type="Gene3D" id="3.90.1590.10">
    <property type="entry name" value="glutathione-dependent formaldehyde- activating enzyme (gfa)"/>
    <property type="match status" value="1"/>
</dbReference>
<dbReference type="InParanoid" id="A0A2J6TJ21"/>
<evidence type="ECO:0000256" key="2">
    <source>
        <dbReference type="ARBA" id="ARBA00022723"/>
    </source>
</evidence>
<dbReference type="GeneID" id="36584905"/>
<dbReference type="SUPFAM" id="SSF51316">
    <property type="entry name" value="Mss4-like"/>
    <property type="match status" value="1"/>
</dbReference>
<evidence type="ECO:0000256" key="1">
    <source>
        <dbReference type="ARBA" id="ARBA00005495"/>
    </source>
</evidence>
<organism evidence="6 7">
    <name type="scientific">Hyaloscypha bicolor E</name>
    <dbReference type="NCBI Taxonomy" id="1095630"/>
    <lineage>
        <taxon>Eukaryota</taxon>
        <taxon>Fungi</taxon>
        <taxon>Dikarya</taxon>
        <taxon>Ascomycota</taxon>
        <taxon>Pezizomycotina</taxon>
        <taxon>Leotiomycetes</taxon>
        <taxon>Helotiales</taxon>
        <taxon>Hyaloscyphaceae</taxon>
        <taxon>Hyaloscypha</taxon>
        <taxon>Hyaloscypha bicolor</taxon>
    </lineage>
</organism>
<dbReference type="GO" id="GO:0046872">
    <property type="term" value="F:metal ion binding"/>
    <property type="evidence" value="ECO:0007669"/>
    <property type="project" value="UniProtKB-KW"/>
</dbReference>
<keyword evidence="4" id="KW-0456">Lyase</keyword>